<evidence type="ECO:0000313" key="1">
    <source>
        <dbReference type="EMBL" id="CAI9709906.1"/>
    </source>
</evidence>
<accession>A0ACB0FCX2</accession>
<dbReference type="EMBL" id="OX596088">
    <property type="protein sequence ID" value="CAI9709906.1"/>
    <property type="molecule type" value="Genomic_DNA"/>
</dbReference>
<proteinExistence type="predicted"/>
<name>A0ACB0FCX2_RANTA</name>
<organism evidence="1 2">
    <name type="scientific">Rangifer tarandus platyrhynchus</name>
    <name type="common">Svalbard reindeer</name>
    <dbReference type="NCBI Taxonomy" id="3082113"/>
    <lineage>
        <taxon>Eukaryota</taxon>
        <taxon>Metazoa</taxon>
        <taxon>Chordata</taxon>
        <taxon>Craniata</taxon>
        <taxon>Vertebrata</taxon>
        <taxon>Euteleostomi</taxon>
        <taxon>Mammalia</taxon>
        <taxon>Eutheria</taxon>
        <taxon>Laurasiatheria</taxon>
        <taxon>Artiodactyla</taxon>
        <taxon>Ruminantia</taxon>
        <taxon>Pecora</taxon>
        <taxon>Cervidae</taxon>
        <taxon>Odocoileinae</taxon>
        <taxon>Rangifer</taxon>
    </lineage>
</organism>
<sequence length="123" mass="12830">MTKHSSQEDLQFPLHNPAPLLGSRRGGFPSREAGAGRSGIRGHRGGAAGHKHSGPLLRGRRPTPTSATRTHRALTTLRGHPGSSTFSSTGPAHRYRHSSPAAATAKANSKSESLSLKAMPIGA</sequence>
<gene>
    <name evidence="1" type="ORF">MRATA1EN3_LOCUS21119</name>
</gene>
<protein>
    <submittedName>
        <fullName evidence="1">Uncharacterized protein</fullName>
    </submittedName>
</protein>
<evidence type="ECO:0000313" key="2">
    <source>
        <dbReference type="Proteomes" id="UP001162501"/>
    </source>
</evidence>
<reference evidence="1" key="1">
    <citation type="submission" date="2023-05" db="EMBL/GenBank/DDBJ databases">
        <authorList>
            <consortium name="ELIXIR-Norway"/>
        </authorList>
    </citation>
    <scope>NUCLEOTIDE SEQUENCE</scope>
</reference>
<dbReference type="Proteomes" id="UP001162501">
    <property type="component" value="Chromosome 4"/>
</dbReference>